<keyword evidence="2" id="KW-0813">Transport</keyword>
<dbReference type="GO" id="GO:1901982">
    <property type="term" value="F:maltose binding"/>
    <property type="evidence" value="ECO:0007669"/>
    <property type="project" value="TreeGrafter"/>
</dbReference>
<evidence type="ECO:0000256" key="2">
    <source>
        <dbReference type="ARBA" id="ARBA00022448"/>
    </source>
</evidence>
<dbReference type="PROSITE" id="PS50949">
    <property type="entry name" value="HTH_GNTR"/>
    <property type="match status" value="1"/>
</dbReference>
<dbReference type="Gene3D" id="3.40.190.10">
    <property type="entry name" value="Periplasmic binding protein-like II"/>
    <property type="match status" value="1"/>
</dbReference>
<comment type="caution">
    <text evidence="8">The sequence shown here is derived from an EMBL/GenBank/DDBJ whole genome shotgun (WGS) entry which is preliminary data.</text>
</comment>
<accession>A0A7W5C308</accession>
<evidence type="ECO:0000313" key="9">
    <source>
        <dbReference type="Proteomes" id="UP000518605"/>
    </source>
</evidence>
<organism evidence="8 9">
    <name type="scientific">Paenibacillus endophyticus</name>
    <dbReference type="NCBI Taxonomy" id="1294268"/>
    <lineage>
        <taxon>Bacteria</taxon>
        <taxon>Bacillati</taxon>
        <taxon>Bacillota</taxon>
        <taxon>Bacilli</taxon>
        <taxon>Bacillales</taxon>
        <taxon>Paenibacillaceae</taxon>
        <taxon>Paenibacillus</taxon>
    </lineage>
</organism>
<dbReference type="RefSeq" id="WP_183557907.1">
    <property type="nucleotide sequence ID" value="NZ_CBCSLB010000001.1"/>
</dbReference>
<name>A0A7W5C308_9BACL</name>
<dbReference type="Pfam" id="PF00392">
    <property type="entry name" value="GntR"/>
    <property type="match status" value="1"/>
</dbReference>
<feature type="domain" description="HTH gntR-type" evidence="7">
    <location>
        <begin position="11"/>
        <end position="79"/>
    </location>
</feature>
<evidence type="ECO:0000256" key="4">
    <source>
        <dbReference type="ARBA" id="ARBA00023015"/>
    </source>
</evidence>
<dbReference type="GO" id="GO:0003677">
    <property type="term" value="F:DNA binding"/>
    <property type="evidence" value="ECO:0007669"/>
    <property type="project" value="UniProtKB-KW"/>
</dbReference>
<dbReference type="Gene3D" id="1.10.10.10">
    <property type="entry name" value="Winged helix-like DNA-binding domain superfamily/Winged helix DNA-binding domain"/>
    <property type="match status" value="1"/>
</dbReference>
<dbReference type="GO" id="GO:0003700">
    <property type="term" value="F:DNA-binding transcription factor activity"/>
    <property type="evidence" value="ECO:0007669"/>
    <property type="project" value="InterPro"/>
</dbReference>
<dbReference type="SUPFAM" id="SSF46785">
    <property type="entry name" value="Winged helix' DNA-binding domain"/>
    <property type="match status" value="1"/>
</dbReference>
<reference evidence="8 9" key="1">
    <citation type="submission" date="2020-08" db="EMBL/GenBank/DDBJ databases">
        <title>Genomic Encyclopedia of Type Strains, Phase III (KMG-III): the genomes of soil and plant-associated and newly described type strains.</title>
        <authorList>
            <person name="Whitman W."/>
        </authorList>
    </citation>
    <scope>NUCLEOTIDE SEQUENCE [LARGE SCALE GENOMIC DNA]</scope>
    <source>
        <strain evidence="8 9">CECT 8234</strain>
    </source>
</reference>
<keyword evidence="6" id="KW-0804">Transcription</keyword>
<dbReference type="GO" id="GO:0042956">
    <property type="term" value="P:maltodextrin transmembrane transport"/>
    <property type="evidence" value="ECO:0007669"/>
    <property type="project" value="TreeGrafter"/>
</dbReference>
<dbReference type="InterPro" id="IPR036388">
    <property type="entry name" value="WH-like_DNA-bd_sf"/>
</dbReference>
<evidence type="ECO:0000313" key="8">
    <source>
        <dbReference type="EMBL" id="MBB3150273.1"/>
    </source>
</evidence>
<gene>
    <name evidence="8" type="ORF">FHS16_000305</name>
</gene>
<dbReference type="SMART" id="SM00345">
    <property type="entry name" value="HTH_GNTR"/>
    <property type="match status" value="1"/>
</dbReference>
<dbReference type="PANTHER" id="PTHR30061">
    <property type="entry name" value="MALTOSE-BINDING PERIPLASMIC PROTEIN"/>
    <property type="match status" value="1"/>
</dbReference>
<dbReference type="InterPro" id="IPR000524">
    <property type="entry name" value="Tscrpt_reg_HTH_GntR"/>
</dbReference>
<dbReference type="Proteomes" id="UP000518605">
    <property type="component" value="Unassembled WGS sequence"/>
</dbReference>
<evidence type="ECO:0000259" key="7">
    <source>
        <dbReference type="PROSITE" id="PS50949"/>
    </source>
</evidence>
<evidence type="ECO:0000256" key="5">
    <source>
        <dbReference type="ARBA" id="ARBA00023125"/>
    </source>
</evidence>
<dbReference type="GO" id="GO:0015768">
    <property type="term" value="P:maltose transport"/>
    <property type="evidence" value="ECO:0007669"/>
    <property type="project" value="TreeGrafter"/>
</dbReference>
<keyword evidence="3" id="KW-0732">Signal</keyword>
<dbReference type="AlphaFoldDB" id="A0A7W5C308"/>
<keyword evidence="5" id="KW-0238">DNA-binding</keyword>
<sequence>MKNKHSRKTFRLRQDEMLQQLRNEIITGKRAEGQYLPSEKSLSDQFGLSNKTVRTVLDALVDEQLIEKLPRVGNRVVNLGERQKMTIKLGHHGTTLLEAGLSDLLAAFHNEYPHIQVQDVTLPAHSPDVMKPYMDYGMIDVMTLNDSEFQDFVETNSGSYLAPLEEMPDMYPFLTDVFRVNGELLSQPFMFSPAILCYNRNHFELEGLLEPDGSWDWDELFDAANQLNIDNERIGFHFSVSQRNRCAVFLLQSGAIFEKRSDGCVKLCGTAMMEGIRYYKDMIANRMTSLLPKQDTNFHAEELFAQGKISMMITTYLSLNRIRESGIDYDVAQLPHLKVPATHLISIGLSVNKQSPHVEAARVLVDFLTSHKAQLLIRQKTLSLPSLKTAAEWAGHEDGYRPARFNMYREIIPTFRYNSELGLTESEWNLFFNEALTYWSGLETEASFCSRVEALL</sequence>
<dbReference type="PANTHER" id="PTHR30061:SF50">
    <property type="entry name" value="MALTOSE_MALTODEXTRIN-BINDING PERIPLASMIC PROTEIN"/>
    <property type="match status" value="1"/>
</dbReference>
<dbReference type="EMBL" id="JACHXW010000001">
    <property type="protein sequence ID" value="MBB3150273.1"/>
    <property type="molecule type" value="Genomic_DNA"/>
</dbReference>
<dbReference type="CDD" id="cd07377">
    <property type="entry name" value="WHTH_GntR"/>
    <property type="match status" value="1"/>
</dbReference>
<keyword evidence="4" id="KW-0805">Transcription regulation</keyword>
<evidence type="ECO:0000256" key="1">
    <source>
        <dbReference type="ARBA" id="ARBA00008520"/>
    </source>
</evidence>
<comment type="similarity">
    <text evidence="1">Belongs to the bacterial solute-binding protein 1 family.</text>
</comment>
<evidence type="ECO:0000256" key="6">
    <source>
        <dbReference type="ARBA" id="ARBA00023163"/>
    </source>
</evidence>
<dbReference type="InterPro" id="IPR036390">
    <property type="entry name" value="WH_DNA-bd_sf"/>
</dbReference>
<evidence type="ECO:0000256" key="3">
    <source>
        <dbReference type="ARBA" id="ARBA00022729"/>
    </source>
</evidence>
<proteinExistence type="inferred from homology"/>
<dbReference type="Pfam" id="PF01547">
    <property type="entry name" value="SBP_bac_1"/>
    <property type="match status" value="1"/>
</dbReference>
<keyword evidence="8" id="KW-0762">Sugar transport</keyword>
<protein>
    <submittedName>
        <fullName evidence="8">Multiple sugar transport system substrate-binding protein</fullName>
    </submittedName>
</protein>
<dbReference type="SUPFAM" id="SSF53850">
    <property type="entry name" value="Periplasmic binding protein-like II"/>
    <property type="match status" value="1"/>
</dbReference>
<dbReference type="InterPro" id="IPR006059">
    <property type="entry name" value="SBP"/>
</dbReference>
<dbReference type="GO" id="GO:0055052">
    <property type="term" value="C:ATP-binding cassette (ABC) transporter complex, substrate-binding subunit-containing"/>
    <property type="evidence" value="ECO:0007669"/>
    <property type="project" value="TreeGrafter"/>
</dbReference>
<keyword evidence="9" id="KW-1185">Reference proteome</keyword>